<comment type="caution">
    <text evidence="1">The sequence shown here is derived from an EMBL/GenBank/DDBJ whole genome shotgun (WGS) entry which is preliminary data.</text>
</comment>
<dbReference type="EMBL" id="PVZC01000012">
    <property type="protein sequence ID" value="PRX92028.1"/>
    <property type="molecule type" value="Genomic_DNA"/>
</dbReference>
<name>A0A2T0PTA8_9ACTN</name>
<sequence length="62" mass="6940">MSTIPARDLTPGDRVEYRHHQVHTVTTVETTPGGWVTVTQTDERGRPVEVHYRPGETAQITA</sequence>
<gene>
    <name evidence="1" type="ORF">CLV72_112101</name>
</gene>
<proteinExistence type="predicted"/>
<evidence type="ECO:0000313" key="1">
    <source>
        <dbReference type="EMBL" id="PRX92028.1"/>
    </source>
</evidence>
<accession>A0A2T0PTA8</accession>
<evidence type="ECO:0008006" key="3">
    <source>
        <dbReference type="Google" id="ProtNLM"/>
    </source>
</evidence>
<dbReference type="RefSeq" id="WP_106253454.1">
    <property type="nucleotide sequence ID" value="NZ_PVZC01000012.1"/>
</dbReference>
<keyword evidence="2" id="KW-1185">Reference proteome</keyword>
<reference evidence="1 2" key="1">
    <citation type="submission" date="2018-03" db="EMBL/GenBank/DDBJ databases">
        <title>Genomic Encyclopedia of Archaeal and Bacterial Type Strains, Phase II (KMG-II): from individual species to whole genera.</title>
        <authorList>
            <person name="Goeker M."/>
        </authorList>
    </citation>
    <scope>NUCLEOTIDE SEQUENCE [LARGE SCALE GENOMIC DNA]</scope>
    <source>
        <strain evidence="1 2">DSM 45601</strain>
    </source>
</reference>
<protein>
    <recommendedName>
        <fullName evidence="3">DUF1918 domain-containing protein</fullName>
    </recommendedName>
</protein>
<dbReference type="Proteomes" id="UP000237846">
    <property type="component" value="Unassembled WGS sequence"/>
</dbReference>
<evidence type="ECO:0000313" key="2">
    <source>
        <dbReference type="Proteomes" id="UP000237846"/>
    </source>
</evidence>
<organism evidence="1 2">
    <name type="scientific">Allonocardiopsis opalescens</name>
    <dbReference type="NCBI Taxonomy" id="1144618"/>
    <lineage>
        <taxon>Bacteria</taxon>
        <taxon>Bacillati</taxon>
        <taxon>Actinomycetota</taxon>
        <taxon>Actinomycetes</taxon>
        <taxon>Streptosporangiales</taxon>
        <taxon>Allonocardiopsis</taxon>
    </lineage>
</organism>
<dbReference type="AlphaFoldDB" id="A0A2T0PTA8"/>